<proteinExistence type="predicted"/>
<evidence type="ECO:0000256" key="1">
    <source>
        <dbReference type="SAM" id="Phobius"/>
    </source>
</evidence>
<evidence type="ECO:0000313" key="4">
    <source>
        <dbReference type="Proteomes" id="UP000265618"/>
    </source>
</evidence>
<keyword evidence="2" id="KW-0732">Signal</keyword>
<name>A0A9K3D9Z1_9EUKA</name>
<feature type="chain" id="PRO_5039951510" evidence="2">
    <location>
        <begin position="18"/>
        <end position="90"/>
    </location>
</feature>
<protein>
    <submittedName>
        <fullName evidence="3">Uncharacterized protein</fullName>
    </submittedName>
</protein>
<feature type="signal peptide" evidence="2">
    <location>
        <begin position="1"/>
        <end position="17"/>
    </location>
</feature>
<dbReference type="EMBL" id="BDIP01008533">
    <property type="protein sequence ID" value="GIQ91893.1"/>
    <property type="molecule type" value="Genomic_DNA"/>
</dbReference>
<organism evidence="3 4">
    <name type="scientific">Kipferlia bialata</name>
    <dbReference type="NCBI Taxonomy" id="797122"/>
    <lineage>
        <taxon>Eukaryota</taxon>
        <taxon>Metamonada</taxon>
        <taxon>Carpediemonas-like organisms</taxon>
        <taxon>Kipferlia</taxon>
    </lineage>
</organism>
<evidence type="ECO:0000313" key="3">
    <source>
        <dbReference type="EMBL" id="GIQ91893.1"/>
    </source>
</evidence>
<keyword evidence="1" id="KW-1133">Transmembrane helix</keyword>
<evidence type="ECO:0000256" key="2">
    <source>
        <dbReference type="SAM" id="SignalP"/>
    </source>
</evidence>
<keyword evidence="4" id="KW-1185">Reference proteome</keyword>
<comment type="caution">
    <text evidence="3">The sequence shown here is derived from an EMBL/GenBank/DDBJ whole genome shotgun (WGS) entry which is preliminary data.</text>
</comment>
<feature type="transmembrane region" description="Helical" evidence="1">
    <location>
        <begin position="27"/>
        <end position="50"/>
    </location>
</feature>
<reference evidence="3 4" key="1">
    <citation type="journal article" date="2018" name="PLoS ONE">
        <title>The draft genome of Kipferlia bialata reveals reductive genome evolution in fornicate parasites.</title>
        <authorList>
            <person name="Tanifuji G."/>
            <person name="Takabayashi S."/>
            <person name="Kume K."/>
            <person name="Takagi M."/>
            <person name="Nakayama T."/>
            <person name="Kamikawa R."/>
            <person name="Inagaki Y."/>
            <person name="Hashimoto T."/>
        </authorList>
    </citation>
    <scope>NUCLEOTIDE SEQUENCE [LARGE SCALE GENOMIC DNA]</scope>
    <source>
        <strain evidence="3">NY0173</strain>
    </source>
</reference>
<dbReference type="Proteomes" id="UP000265618">
    <property type="component" value="Unassembled WGS sequence"/>
</dbReference>
<dbReference type="AlphaFoldDB" id="A0A9K3D9Z1"/>
<gene>
    <name evidence="3" type="ORF">KIPB_015347</name>
</gene>
<sequence length="90" mass="9910">MGTVTTLLGLILGTTDADNADVNDVNYPGACAFLIGLNLIAVMTALYMMWFDRKELHGLMATPAKGTAAKIRRLTQQRKEKKRFESGIHL</sequence>
<keyword evidence="1" id="KW-0472">Membrane</keyword>
<keyword evidence="1" id="KW-0812">Transmembrane</keyword>
<accession>A0A9K3D9Z1</accession>